<dbReference type="HOGENOM" id="CLU_098842_0_0_1"/>
<dbReference type="GO" id="GO:0006511">
    <property type="term" value="P:ubiquitin-dependent protein catabolic process"/>
    <property type="evidence" value="ECO:0000318"/>
    <property type="project" value="GO_Central"/>
</dbReference>
<evidence type="ECO:0000256" key="5">
    <source>
        <dbReference type="SAM" id="MobiDB-lite"/>
    </source>
</evidence>
<dbReference type="SUPFAM" id="SSF57850">
    <property type="entry name" value="RING/U-box"/>
    <property type="match status" value="1"/>
</dbReference>
<dbReference type="PROSITE" id="PS00518">
    <property type="entry name" value="ZF_RING_1"/>
    <property type="match status" value="1"/>
</dbReference>
<dbReference type="EnsemblPlants" id="TraesCS3B02G462400.1">
    <property type="protein sequence ID" value="TraesCS3B02G462400.1"/>
    <property type="gene ID" value="TraesCS3B02G462400"/>
</dbReference>
<dbReference type="PANTHER" id="PTHR47094">
    <property type="entry name" value="ELFLESS, ISOFORM B"/>
    <property type="match status" value="1"/>
</dbReference>
<dbReference type="OrthoDB" id="6105938at2759"/>
<dbReference type="Gramene" id="TraesPARA_EIv1.0_0936080.1">
    <property type="protein sequence ID" value="TraesPARA_EIv1.0_0936080.1.CDS"/>
    <property type="gene ID" value="TraesPARA_EIv1.0_0936080"/>
</dbReference>
<evidence type="ECO:0000256" key="1">
    <source>
        <dbReference type="ARBA" id="ARBA00022723"/>
    </source>
</evidence>
<proteinExistence type="predicted"/>
<keyword evidence="3" id="KW-0862">Zinc</keyword>
<dbReference type="GO" id="GO:0008270">
    <property type="term" value="F:zinc ion binding"/>
    <property type="evidence" value="ECO:0007669"/>
    <property type="project" value="UniProtKB-KW"/>
</dbReference>
<dbReference type="Proteomes" id="UP000019116">
    <property type="component" value="Chromosome 3B"/>
</dbReference>
<dbReference type="PANTHER" id="PTHR47094:SF9">
    <property type="entry name" value="RING-TYPE DOMAIN-CONTAINING PROTEIN"/>
    <property type="match status" value="1"/>
</dbReference>
<evidence type="ECO:0000313" key="7">
    <source>
        <dbReference type="EnsemblPlants" id="TraesCS3B02G462400.1"/>
    </source>
</evidence>
<dbReference type="ExpressionAtlas" id="A0A077S6V5">
    <property type="expression patterns" value="baseline"/>
</dbReference>
<dbReference type="InterPro" id="IPR013083">
    <property type="entry name" value="Znf_RING/FYVE/PHD"/>
</dbReference>
<dbReference type="Gramene" id="TraesCAD_scaffold_004134_01G000400.1">
    <property type="protein sequence ID" value="TraesCAD_scaffold_004134_01G000400.1"/>
    <property type="gene ID" value="TraesCAD_scaffold_004134_01G000400"/>
</dbReference>
<dbReference type="Gramene" id="TraesCS3B03G1138400.1">
    <property type="protein sequence ID" value="TraesCS3B03G1138400.1.CDS"/>
    <property type="gene ID" value="TraesCS3B03G1138400"/>
</dbReference>
<dbReference type="GO" id="GO:0061630">
    <property type="term" value="F:ubiquitin protein ligase activity"/>
    <property type="evidence" value="ECO:0007669"/>
    <property type="project" value="InterPro"/>
</dbReference>
<evidence type="ECO:0000256" key="3">
    <source>
        <dbReference type="ARBA" id="ARBA00022833"/>
    </source>
</evidence>
<dbReference type="Gramene" id="TraesCS3B02G462400.1">
    <property type="protein sequence ID" value="TraesCS3B02G462400.1"/>
    <property type="gene ID" value="TraesCS3B02G462400"/>
</dbReference>
<keyword evidence="8" id="KW-1185">Reference proteome</keyword>
<evidence type="ECO:0000259" key="6">
    <source>
        <dbReference type="PROSITE" id="PS50089"/>
    </source>
</evidence>
<organism evidence="7">
    <name type="scientific">Triticum aestivum</name>
    <name type="common">Wheat</name>
    <dbReference type="NCBI Taxonomy" id="4565"/>
    <lineage>
        <taxon>Eukaryota</taxon>
        <taxon>Viridiplantae</taxon>
        <taxon>Streptophyta</taxon>
        <taxon>Embryophyta</taxon>
        <taxon>Tracheophyta</taxon>
        <taxon>Spermatophyta</taxon>
        <taxon>Magnoliopsida</taxon>
        <taxon>Liliopsida</taxon>
        <taxon>Poales</taxon>
        <taxon>Poaceae</taxon>
        <taxon>BOP clade</taxon>
        <taxon>Pooideae</taxon>
        <taxon>Triticodae</taxon>
        <taxon>Triticeae</taxon>
        <taxon>Triticinae</taxon>
        <taxon>Triticum</taxon>
    </lineage>
</organism>
<protein>
    <recommendedName>
        <fullName evidence="6">RING-type domain-containing protein</fullName>
    </recommendedName>
</protein>
<accession>A0A077S6V5</accession>
<evidence type="ECO:0000313" key="8">
    <source>
        <dbReference type="Proteomes" id="UP000019116"/>
    </source>
</evidence>
<dbReference type="InterPro" id="IPR049627">
    <property type="entry name" value="SLX8"/>
</dbReference>
<reference evidence="7" key="2">
    <citation type="submission" date="2018-10" db="UniProtKB">
        <authorList>
            <consortium name="EnsemblPlants"/>
        </authorList>
    </citation>
    <scope>IDENTIFICATION</scope>
</reference>
<sequence length="306" mass="34118">MNMRQTALMGQAAGAAGGMPPRQPQKQDVAGLVAGVDPQFVLMRDMIRQKLIECIRMKPTTDEWQRQVPEVASRLEEILFRKHPNKTEYYNMAKGPIQPHMYFALRFLAAHKYQQQQQSQQSSGQLASSPGCITQGASGTSRMSYVTHNMGPSSSAGLVPQSAIMGTSLPGEAPHEHVNTILSLGINPIQHDWSTESNNNNLVRTLRYGLHIENVIVNISLKIHLTLQPKVIEAHLAPPIKDLPREPKFSCPVCKNELVDASSTICGHIFCQKCIEASIQAQKKCPTCRRKLTMRSFHRIYLPTMD</sequence>
<dbReference type="InterPro" id="IPR017907">
    <property type="entry name" value="Znf_RING_CS"/>
</dbReference>
<dbReference type="Pfam" id="PF13923">
    <property type="entry name" value="zf-C3HC4_2"/>
    <property type="match status" value="1"/>
</dbReference>
<dbReference type="Gene3D" id="3.30.40.10">
    <property type="entry name" value="Zinc/RING finger domain, C3HC4 (zinc finger)"/>
    <property type="match status" value="1"/>
</dbReference>
<dbReference type="SMR" id="A0A077S6V5"/>
<keyword evidence="2 4" id="KW-0863">Zinc-finger</keyword>
<reference evidence="7" key="1">
    <citation type="submission" date="2018-08" db="EMBL/GenBank/DDBJ databases">
        <authorList>
            <person name="Rossello M."/>
        </authorList>
    </citation>
    <scope>NUCLEOTIDE SEQUENCE [LARGE SCALE GENOMIC DNA]</scope>
    <source>
        <strain evidence="7">cv. Chinese Spring</strain>
    </source>
</reference>
<dbReference type="Gramene" id="TraesNOR3B03G01759490.1">
    <property type="protein sequence ID" value="TraesNOR3B03G01759490.1"/>
    <property type="gene ID" value="TraesNOR3B03G01759490"/>
</dbReference>
<dbReference type="GO" id="GO:0005634">
    <property type="term" value="C:nucleus"/>
    <property type="evidence" value="ECO:0000318"/>
    <property type="project" value="GO_Central"/>
</dbReference>
<dbReference type="SMART" id="SM00184">
    <property type="entry name" value="RING"/>
    <property type="match status" value="1"/>
</dbReference>
<dbReference type="AlphaFoldDB" id="A0A077S6V5"/>
<evidence type="ECO:0000256" key="2">
    <source>
        <dbReference type="ARBA" id="ARBA00022771"/>
    </source>
</evidence>
<dbReference type="PROSITE" id="PS50089">
    <property type="entry name" value="ZF_RING_2"/>
    <property type="match status" value="1"/>
</dbReference>
<dbReference type="STRING" id="4565.A0A077S6V5"/>
<feature type="region of interest" description="Disordered" evidence="5">
    <location>
        <begin position="1"/>
        <end position="26"/>
    </location>
</feature>
<name>A0A077S6V5_WHEAT</name>
<evidence type="ECO:0000256" key="4">
    <source>
        <dbReference type="PROSITE-ProRule" id="PRU00175"/>
    </source>
</evidence>
<keyword evidence="1" id="KW-0479">Metal-binding</keyword>
<dbReference type="GO" id="GO:0032183">
    <property type="term" value="F:SUMO binding"/>
    <property type="evidence" value="ECO:0000318"/>
    <property type="project" value="GO_Central"/>
</dbReference>
<dbReference type="InterPro" id="IPR001841">
    <property type="entry name" value="Znf_RING"/>
</dbReference>
<feature type="domain" description="RING-type" evidence="6">
    <location>
        <begin position="251"/>
        <end position="289"/>
    </location>
</feature>